<gene>
    <name evidence="2" type="ORF">SAMN04487884_10889</name>
</gene>
<protein>
    <submittedName>
        <fullName evidence="2">Uncharacterized protein</fullName>
    </submittedName>
</protein>
<dbReference type="EMBL" id="FOGJ01000008">
    <property type="protein sequence ID" value="SER62865.1"/>
    <property type="molecule type" value="Genomic_DNA"/>
</dbReference>
<evidence type="ECO:0000313" key="2">
    <source>
        <dbReference type="EMBL" id="SER62865.1"/>
    </source>
</evidence>
<evidence type="ECO:0000256" key="1">
    <source>
        <dbReference type="SAM" id="Phobius"/>
    </source>
</evidence>
<dbReference type="RefSeq" id="WP_074755495.1">
    <property type="nucleotide sequence ID" value="NZ_FOGJ01000008.1"/>
</dbReference>
<organism evidence="2 3">
    <name type="scientific">Butyrivibrio fibrisolvens</name>
    <dbReference type="NCBI Taxonomy" id="831"/>
    <lineage>
        <taxon>Bacteria</taxon>
        <taxon>Bacillati</taxon>
        <taxon>Bacillota</taxon>
        <taxon>Clostridia</taxon>
        <taxon>Lachnospirales</taxon>
        <taxon>Lachnospiraceae</taxon>
        <taxon>Butyrivibrio</taxon>
    </lineage>
</organism>
<dbReference type="AlphaFoldDB" id="A0A1H9QRK5"/>
<keyword evidence="1" id="KW-0472">Membrane</keyword>
<sequence>MTKESLYKAMNGIDDEIIFRNGKENISFDTRKSNRKPVIKIIAAIAAATLIFGGLNVYKPWQRFEKKDGASNTPNTGVSDDTTSEHLQASDNMFVITANAAEPIPKEQNDPVSSGDVLKLSSYDCSSGIGGYLSGRFMISGENIANVKISTDKCQIFAVVPVGKDDPEYKELRQKWDYCELGLDYDAVYADDDLESTDDSIDHFDHFVFTGETYEGAYDNTMSFGMYLTDELTAQYEDIWDGYDYHKACYDLVDGATLTISVTFTDGSIEEHHYRVTTGSIYVPVDEDGYCQYDDLTRFITPEEEESEQVARIYGYLMEKID</sequence>
<evidence type="ECO:0000313" key="3">
    <source>
        <dbReference type="Proteomes" id="UP000182584"/>
    </source>
</evidence>
<keyword evidence="1" id="KW-0812">Transmembrane</keyword>
<accession>A0A1H9QRK5</accession>
<keyword evidence="1" id="KW-1133">Transmembrane helix</keyword>
<name>A0A1H9QRK5_BUTFI</name>
<feature type="transmembrane region" description="Helical" evidence="1">
    <location>
        <begin position="38"/>
        <end position="58"/>
    </location>
</feature>
<proteinExistence type="predicted"/>
<dbReference type="OrthoDB" id="9987199at2"/>
<reference evidence="2 3" key="1">
    <citation type="submission" date="2016-10" db="EMBL/GenBank/DDBJ databases">
        <authorList>
            <person name="de Groot N.N."/>
        </authorList>
    </citation>
    <scope>NUCLEOTIDE SEQUENCE [LARGE SCALE GENOMIC DNA]</scope>
    <source>
        <strain evidence="2 3">AR40</strain>
    </source>
</reference>
<dbReference type="Proteomes" id="UP000182584">
    <property type="component" value="Unassembled WGS sequence"/>
</dbReference>